<dbReference type="Gene3D" id="2.30.30.290">
    <property type="entry name" value="YopX-like domains"/>
    <property type="match status" value="1"/>
</dbReference>
<dbReference type="InterPro" id="IPR019096">
    <property type="entry name" value="YopX_protein"/>
</dbReference>
<dbReference type="SUPFAM" id="SSF159006">
    <property type="entry name" value="YopX-like"/>
    <property type="match status" value="1"/>
</dbReference>
<evidence type="ECO:0000259" key="1">
    <source>
        <dbReference type="Pfam" id="PF09643"/>
    </source>
</evidence>
<dbReference type="EMBL" id="CP000767">
    <property type="protein sequence ID" value="EAU00370.1"/>
    <property type="molecule type" value="Genomic_DNA"/>
</dbReference>
<accession>A7H0X2</accession>
<reference evidence="2" key="1">
    <citation type="submission" date="2016-07" db="EMBL/GenBank/DDBJ databases">
        <title>Comparative genomics of the Campylobacter concisus group.</title>
        <authorList>
            <person name="Miller W.G."/>
            <person name="Yee E."/>
            <person name="Chapman M.H."/>
            <person name="Huynh S."/>
            <person name="Bono J.L."/>
            <person name="On S.L.W."/>
            <person name="StLeger J."/>
            <person name="Foster G."/>
            <person name="Parker C.T."/>
        </authorList>
    </citation>
    <scope>NUCLEOTIDE SEQUENCE</scope>
    <source>
        <strain evidence="2">525.92</strain>
    </source>
</reference>
<dbReference type="NCBIfam" id="TIGR01671">
    <property type="entry name" value="phage_TIGR01671"/>
    <property type="match status" value="1"/>
</dbReference>
<dbReference type="STRING" id="360105.CCV52592_0062"/>
<dbReference type="InterPro" id="IPR023385">
    <property type="entry name" value="YopX-like_C"/>
</dbReference>
<protein>
    <submittedName>
        <fullName evidence="2">YopX family protein</fullName>
    </submittedName>
</protein>
<organism evidence="2 3">
    <name type="scientific">Campylobacter curvus (strain 525.92)</name>
    <dbReference type="NCBI Taxonomy" id="360105"/>
    <lineage>
        <taxon>Bacteria</taxon>
        <taxon>Pseudomonadati</taxon>
        <taxon>Campylobacterota</taxon>
        <taxon>Epsilonproteobacteria</taxon>
        <taxon>Campylobacterales</taxon>
        <taxon>Campylobacteraceae</taxon>
        <taxon>Campylobacter</taxon>
    </lineage>
</organism>
<feature type="domain" description="YopX protein" evidence="1">
    <location>
        <begin position="5"/>
        <end position="129"/>
    </location>
</feature>
<dbReference type="OrthoDB" id="1809393at2"/>
<gene>
    <name evidence="2" type="ORF">CCV52592_0062</name>
</gene>
<dbReference type="AlphaFoldDB" id="A7H0X2"/>
<evidence type="ECO:0000313" key="3">
    <source>
        <dbReference type="Proteomes" id="UP000006380"/>
    </source>
</evidence>
<dbReference type="InterPro" id="IPR010024">
    <property type="entry name" value="CHP16711"/>
</dbReference>
<evidence type="ECO:0000313" key="2">
    <source>
        <dbReference type="EMBL" id="EAU00370.1"/>
    </source>
</evidence>
<keyword evidence="3" id="KW-1185">Reference proteome</keyword>
<dbReference type="Pfam" id="PF09643">
    <property type="entry name" value="YopX"/>
    <property type="match status" value="1"/>
</dbReference>
<dbReference type="RefSeq" id="WP_011992834.1">
    <property type="nucleotide sequence ID" value="NC_009715.2"/>
</dbReference>
<dbReference type="Proteomes" id="UP000006380">
    <property type="component" value="Chromosome"/>
</dbReference>
<sequence length="131" mass="15630">MKEIKFRAWDVLNKKMLNWGEVFHLPAWEIFPGTPEQRAFEVMQYTGLKDRNGKEIYEGDILEFRANPFDRKRDLFQVVFKDGGFRDEWNNYIGQYLPPDIRNKQGGRVRLNEACEIIGNIYENPELLEEK</sequence>
<dbReference type="HOGENOM" id="CLU_107462_5_1_7"/>
<proteinExistence type="predicted"/>
<name>A7H0X2_CAMC5</name>
<dbReference type="KEGG" id="ccv:CCV52592_0062"/>